<dbReference type="PANTHER" id="PTHR43047">
    <property type="entry name" value="TWO-COMPONENT HISTIDINE PROTEIN KINASE"/>
    <property type="match status" value="1"/>
</dbReference>
<dbReference type="InterPro" id="IPR036890">
    <property type="entry name" value="HATPase_C_sf"/>
</dbReference>
<feature type="compositionally biased region" description="Pro residues" evidence="12">
    <location>
        <begin position="718"/>
        <end position="727"/>
    </location>
</feature>
<dbReference type="Pfam" id="PF12860">
    <property type="entry name" value="PAS_7"/>
    <property type="match status" value="2"/>
</dbReference>
<organism evidence="14 15">
    <name type="scientific">Pelagibius litoralis</name>
    <dbReference type="NCBI Taxonomy" id="374515"/>
    <lineage>
        <taxon>Bacteria</taxon>
        <taxon>Pseudomonadati</taxon>
        <taxon>Pseudomonadota</taxon>
        <taxon>Alphaproteobacteria</taxon>
        <taxon>Rhodospirillales</taxon>
        <taxon>Rhodovibrionaceae</taxon>
        <taxon>Pelagibius</taxon>
    </lineage>
</organism>
<evidence type="ECO:0000256" key="11">
    <source>
        <dbReference type="ARBA" id="ARBA00023136"/>
    </source>
</evidence>
<sequence length="739" mass="82024">MPPGGAEQRQPDAAAVATLLGLDAQNQVDLSLLLERLEELSRSRLESALEDLERRGTAFDFRVRLRDTARLLRLRGQQAVSAGSETEPASVIWLEDVTEVAGQEAAVKARAKHLRAVLDALPVALWLRDESGTLVNCNRAYATAVDHKVVEVVDSGAEFLGKTKGAAARALAEQARSSGEACSETHHVVIDGARRLMEICELPFGEKGTLGFAVDRTQLEEVQAELGRYIRVQSEMLENLSTAIAIYGRDLRLMFANTAYARLWDIDEGFLQSNPHLGDVLEALRERRRFPEYPNFPAYKREILQKYATLIAQEEELVHLPDGSTLRMVITPHPFGGVLTSYEDVTDRLALERSYNTLTEVQRETIDNLHEGIAVYGADGRLKLFNPGLCSIWNLDPDYLRGEPHIRDVLPQARDLFPVADEDWDDFATRVVARTTEPDTRSGRHERTDGAVVDWAQVPLPDGGVLFSFIDVTDTIRVERALIERNEALETTDRLKSEFIANISYELRTPLNAIIGFAEVLENQFFGALNERQMEYSEAIVKSSQQLIALINDILDLASIEAGYLHLDLQPTNVFTLLESIFTLGRERAHSREIDLRLDCAEDTGELLADGRRLRQAMFNLLSNALKFTKEGGVVTIAARREEGEMLFVVTDTGIGIPREDQERVFGKFERGTRDNRQAGAGLGLSLVKSLIELHGGEIEMESEVGGGTKVTCHVPITDPPVAPLPTPDDGETAPRDVA</sequence>
<dbReference type="SMART" id="SM00387">
    <property type="entry name" value="HATPase_c"/>
    <property type="match status" value="1"/>
</dbReference>
<dbReference type="CDD" id="cd00082">
    <property type="entry name" value="HisKA"/>
    <property type="match status" value="1"/>
</dbReference>
<dbReference type="Gene3D" id="3.30.565.10">
    <property type="entry name" value="Histidine kinase-like ATPase, C-terminal domain"/>
    <property type="match status" value="1"/>
</dbReference>
<keyword evidence="8" id="KW-0418">Kinase</keyword>
<comment type="catalytic activity">
    <reaction evidence="1">
        <text>ATP + protein L-histidine = ADP + protein N-phospho-L-histidine.</text>
        <dbReference type="EC" id="2.7.13.3"/>
    </reaction>
</comment>
<proteinExistence type="predicted"/>
<reference evidence="14" key="1">
    <citation type="submission" date="2020-03" db="EMBL/GenBank/DDBJ databases">
        <title>Genome of Pelagibius litoralis DSM 21314T.</title>
        <authorList>
            <person name="Wang G."/>
        </authorList>
    </citation>
    <scope>NUCLEOTIDE SEQUENCE</scope>
    <source>
        <strain evidence="14">DSM 21314</strain>
    </source>
</reference>
<dbReference type="InterPro" id="IPR003594">
    <property type="entry name" value="HATPase_dom"/>
</dbReference>
<dbReference type="PROSITE" id="PS50109">
    <property type="entry name" value="HIS_KIN"/>
    <property type="match status" value="1"/>
</dbReference>
<keyword evidence="15" id="KW-1185">Reference proteome</keyword>
<dbReference type="CDD" id="cd16922">
    <property type="entry name" value="HATPase_EvgS-ArcB-TorS-like"/>
    <property type="match status" value="1"/>
</dbReference>
<dbReference type="Pfam" id="PF00512">
    <property type="entry name" value="HisKA"/>
    <property type="match status" value="1"/>
</dbReference>
<evidence type="ECO:0000256" key="2">
    <source>
        <dbReference type="ARBA" id="ARBA00004236"/>
    </source>
</evidence>
<evidence type="ECO:0000313" key="15">
    <source>
        <dbReference type="Proteomes" id="UP000761264"/>
    </source>
</evidence>
<dbReference type="SUPFAM" id="SSF47384">
    <property type="entry name" value="Homodimeric domain of signal transducing histidine kinase"/>
    <property type="match status" value="1"/>
</dbReference>
<dbReference type="InterPro" id="IPR005467">
    <property type="entry name" value="His_kinase_dom"/>
</dbReference>
<gene>
    <name evidence="14" type="ORF">HBA54_05325</name>
</gene>
<dbReference type="InterPro" id="IPR035965">
    <property type="entry name" value="PAS-like_dom_sf"/>
</dbReference>
<dbReference type="SUPFAM" id="SSF55874">
    <property type="entry name" value="ATPase domain of HSP90 chaperone/DNA topoisomerase II/histidine kinase"/>
    <property type="match status" value="1"/>
</dbReference>
<dbReference type="AlphaFoldDB" id="A0A967C7I7"/>
<dbReference type="Gene3D" id="3.30.450.20">
    <property type="entry name" value="PAS domain"/>
    <property type="match status" value="3"/>
</dbReference>
<dbReference type="SMART" id="SM00388">
    <property type="entry name" value="HisKA"/>
    <property type="match status" value="1"/>
</dbReference>
<evidence type="ECO:0000256" key="10">
    <source>
        <dbReference type="ARBA" id="ARBA00023012"/>
    </source>
</evidence>
<evidence type="ECO:0000256" key="8">
    <source>
        <dbReference type="ARBA" id="ARBA00022777"/>
    </source>
</evidence>
<keyword evidence="11" id="KW-0472">Membrane</keyword>
<keyword evidence="7" id="KW-0547">Nucleotide-binding</keyword>
<dbReference type="SMART" id="SM00091">
    <property type="entry name" value="PAS"/>
    <property type="match status" value="3"/>
</dbReference>
<dbReference type="GO" id="GO:0000155">
    <property type="term" value="F:phosphorelay sensor kinase activity"/>
    <property type="evidence" value="ECO:0007669"/>
    <property type="project" value="InterPro"/>
</dbReference>
<feature type="domain" description="Histidine kinase" evidence="13">
    <location>
        <begin position="502"/>
        <end position="719"/>
    </location>
</feature>
<keyword evidence="9" id="KW-0067">ATP-binding</keyword>
<evidence type="ECO:0000256" key="9">
    <source>
        <dbReference type="ARBA" id="ARBA00022840"/>
    </source>
</evidence>
<evidence type="ECO:0000256" key="7">
    <source>
        <dbReference type="ARBA" id="ARBA00022741"/>
    </source>
</evidence>
<dbReference type="PANTHER" id="PTHR43047:SF63">
    <property type="entry name" value="HISTIDINE KINASE"/>
    <property type="match status" value="1"/>
</dbReference>
<dbReference type="PRINTS" id="PR00344">
    <property type="entry name" value="BCTRLSENSOR"/>
</dbReference>
<dbReference type="Proteomes" id="UP000761264">
    <property type="component" value="Unassembled WGS sequence"/>
</dbReference>
<keyword evidence="5" id="KW-0597">Phosphoprotein</keyword>
<dbReference type="InterPro" id="IPR000014">
    <property type="entry name" value="PAS"/>
</dbReference>
<keyword evidence="10" id="KW-0902">Two-component regulatory system</keyword>
<dbReference type="Pfam" id="PF02518">
    <property type="entry name" value="HATPase_c"/>
    <property type="match status" value="1"/>
</dbReference>
<name>A0A967C7I7_9PROT</name>
<dbReference type="EC" id="2.7.13.3" evidence="3"/>
<feature type="region of interest" description="Disordered" evidence="12">
    <location>
        <begin position="718"/>
        <end position="739"/>
    </location>
</feature>
<dbReference type="InterPro" id="IPR004358">
    <property type="entry name" value="Sig_transdc_His_kin-like_C"/>
</dbReference>
<evidence type="ECO:0000313" key="14">
    <source>
        <dbReference type="EMBL" id="NIA68007.1"/>
    </source>
</evidence>
<dbReference type="EMBL" id="JAAQPH010000003">
    <property type="protein sequence ID" value="NIA68007.1"/>
    <property type="molecule type" value="Genomic_DNA"/>
</dbReference>
<dbReference type="InterPro" id="IPR036097">
    <property type="entry name" value="HisK_dim/P_sf"/>
</dbReference>
<evidence type="ECO:0000256" key="4">
    <source>
        <dbReference type="ARBA" id="ARBA00022475"/>
    </source>
</evidence>
<dbReference type="Pfam" id="PF13188">
    <property type="entry name" value="PAS_8"/>
    <property type="match status" value="1"/>
</dbReference>
<evidence type="ECO:0000256" key="6">
    <source>
        <dbReference type="ARBA" id="ARBA00022679"/>
    </source>
</evidence>
<evidence type="ECO:0000256" key="5">
    <source>
        <dbReference type="ARBA" id="ARBA00022553"/>
    </source>
</evidence>
<evidence type="ECO:0000256" key="1">
    <source>
        <dbReference type="ARBA" id="ARBA00000085"/>
    </source>
</evidence>
<protein>
    <recommendedName>
        <fullName evidence="3">histidine kinase</fullName>
        <ecNumber evidence="3">2.7.13.3</ecNumber>
    </recommendedName>
</protein>
<keyword evidence="4" id="KW-1003">Cell membrane</keyword>
<keyword evidence="6" id="KW-0808">Transferase</keyword>
<evidence type="ECO:0000256" key="3">
    <source>
        <dbReference type="ARBA" id="ARBA00012438"/>
    </source>
</evidence>
<dbReference type="Gene3D" id="1.10.287.130">
    <property type="match status" value="1"/>
</dbReference>
<dbReference type="InterPro" id="IPR003661">
    <property type="entry name" value="HisK_dim/P_dom"/>
</dbReference>
<dbReference type="FunFam" id="3.30.565.10:FF:000023">
    <property type="entry name" value="PAS domain-containing sensor histidine kinase"/>
    <property type="match status" value="1"/>
</dbReference>
<comment type="caution">
    <text evidence="14">The sequence shown here is derived from an EMBL/GenBank/DDBJ whole genome shotgun (WGS) entry which is preliminary data.</text>
</comment>
<comment type="subcellular location">
    <subcellularLocation>
        <location evidence="2">Cell membrane</location>
    </subcellularLocation>
</comment>
<dbReference type="GO" id="GO:0005524">
    <property type="term" value="F:ATP binding"/>
    <property type="evidence" value="ECO:0007669"/>
    <property type="project" value="UniProtKB-KW"/>
</dbReference>
<dbReference type="GO" id="GO:0005886">
    <property type="term" value="C:plasma membrane"/>
    <property type="evidence" value="ECO:0007669"/>
    <property type="project" value="UniProtKB-SubCell"/>
</dbReference>
<accession>A0A967C7I7</accession>
<evidence type="ECO:0000256" key="12">
    <source>
        <dbReference type="SAM" id="MobiDB-lite"/>
    </source>
</evidence>
<evidence type="ECO:0000259" key="13">
    <source>
        <dbReference type="PROSITE" id="PS50109"/>
    </source>
</evidence>
<dbReference type="GO" id="GO:0009927">
    <property type="term" value="F:histidine phosphotransfer kinase activity"/>
    <property type="evidence" value="ECO:0007669"/>
    <property type="project" value="TreeGrafter"/>
</dbReference>
<dbReference type="SUPFAM" id="SSF55785">
    <property type="entry name" value="PYP-like sensor domain (PAS domain)"/>
    <property type="match status" value="3"/>
</dbReference>